<accession>A0AAD5S701</accession>
<evidence type="ECO:0000313" key="11">
    <source>
        <dbReference type="EMBL" id="KAJ3048019.1"/>
    </source>
</evidence>
<evidence type="ECO:0000313" key="12">
    <source>
        <dbReference type="Proteomes" id="UP001212841"/>
    </source>
</evidence>
<comment type="caution">
    <text evidence="11">The sequence shown here is derived from an EMBL/GenBank/DDBJ whole genome shotgun (WGS) entry which is preliminary data.</text>
</comment>
<dbReference type="FunFam" id="3.10.180.10:FF:000001">
    <property type="entry name" value="4-hydroxyphenylpyruvate dioxygenase"/>
    <property type="match status" value="1"/>
</dbReference>
<keyword evidence="8" id="KW-0585">Phenylalanine catabolism</keyword>
<reference evidence="11" key="1">
    <citation type="submission" date="2020-05" db="EMBL/GenBank/DDBJ databases">
        <title>Phylogenomic resolution of chytrid fungi.</title>
        <authorList>
            <person name="Stajich J.E."/>
            <person name="Amses K."/>
            <person name="Simmons R."/>
            <person name="Seto K."/>
            <person name="Myers J."/>
            <person name="Bonds A."/>
            <person name="Quandt C.A."/>
            <person name="Barry K."/>
            <person name="Liu P."/>
            <person name="Grigoriev I."/>
            <person name="Longcore J.E."/>
            <person name="James T.Y."/>
        </authorList>
    </citation>
    <scope>NUCLEOTIDE SEQUENCE</scope>
    <source>
        <strain evidence="11">JEL0318</strain>
    </source>
</reference>
<evidence type="ECO:0000256" key="3">
    <source>
        <dbReference type="ARBA" id="ARBA00013222"/>
    </source>
</evidence>
<keyword evidence="5" id="KW-0677">Repeat</keyword>
<organism evidence="11 12">
    <name type="scientific">Rhizophlyctis rosea</name>
    <dbReference type="NCBI Taxonomy" id="64517"/>
    <lineage>
        <taxon>Eukaryota</taxon>
        <taxon>Fungi</taxon>
        <taxon>Fungi incertae sedis</taxon>
        <taxon>Chytridiomycota</taxon>
        <taxon>Chytridiomycota incertae sedis</taxon>
        <taxon>Chytridiomycetes</taxon>
        <taxon>Rhizophlyctidales</taxon>
        <taxon>Rhizophlyctidaceae</taxon>
        <taxon>Rhizophlyctis</taxon>
    </lineage>
</organism>
<evidence type="ECO:0000256" key="2">
    <source>
        <dbReference type="ARBA" id="ARBA00005877"/>
    </source>
</evidence>
<feature type="domain" description="VOC" evidence="10">
    <location>
        <begin position="1"/>
        <end position="109"/>
    </location>
</feature>
<comment type="cofactor">
    <cofactor evidence="9">
        <name>Fe cation</name>
        <dbReference type="ChEBI" id="CHEBI:24875"/>
    </cofactor>
    <text evidence="9">Binds 1 Fe cation per subunit.</text>
</comment>
<dbReference type="NCBIfam" id="TIGR01263">
    <property type="entry name" value="4HPPD"/>
    <property type="match status" value="1"/>
</dbReference>
<feature type="binding site" evidence="9">
    <location>
        <position position="311"/>
    </location>
    <ligand>
        <name>Fe cation</name>
        <dbReference type="ChEBI" id="CHEBI:24875"/>
    </ligand>
</feature>
<feature type="binding site" evidence="9">
    <location>
        <position position="142"/>
    </location>
    <ligand>
        <name>Fe cation</name>
        <dbReference type="ChEBI" id="CHEBI:24875"/>
    </ligand>
</feature>
<gene>
    <name evidence="11" type="ORF">HK097_010965</name>
</gene>
<evidence type="ECO:0000256" key="1">
    <source>
        <dbReference type="ARBA" id="ARBA00005162"/>
    </source>
</evidence>
<dbReference type="GO" id="GO:0006572">
    <property type="term" value="P:L-tyrosine catabolic process"/>
    <property type="evidence" value="ECO:0007669"/>
    <property type="project" value="UniProtKB-KW"/>
</dbReference>
<name>A0AAD5S701_9FUNG</name>
<sequence length="352" mass="39033">GFAPLGYKGLETGSRSVASHAVAQNGIVFVFQSALTPGNDAFGKFCSTHGDAVKDVAFSVNNCRAIWQKAVERGAKTVREPWEETDEHGTVVMATIATNYDVEHTFIERTNYKGLFLPGYFPVAPDPITSLLPPTPLLQIDHIVSNQPHDQMLPTCDLYESQLSFHRFWSVDDSQIHTDYSSLRSIVMADDDEVVKMPVNEPAPGKGKSQVEEFVEYSGGGGVQHVALRTDDIVGAVKNLRTRGVEFLEIPPTYYTTLQTRLSHSTTNKFTISEPLSVLQDLHILIDYDTEGYLLQIFTKPLEDRPTLFVEIIQRKGHDGFGAGNFRALFEAIEGEQGKRGNLTNEPIKVVC</sequence>
<proteinExistence type="inferred from homology"/>
<feature type="binding site" evidence="9">
    <location>
        <position position="225"/>
    </location>
    <ligand>
        <name>Fe cation</name>
        <dbReference type="ChEBI" id="CHEBI:24875"/>
    </ligand>
</feature>
<comment type="similarity">
    <text evidence="2">Belongs to the 4HPPD family.</text>
</comment>
<keyword evidence="4 9" id="KW-0479">Metal-binding</keyword>
<evidence type="ECO:0000256" key="7">
    <source>
        <dbReference type="ARBA" id="ARBA00023004"/>
    </source>
</evidence>
<evidence type="ECO:0000256" key="5">
    <source>
        <dbReference type="ARBA" id="ARBA00022737"/>
    </source>
</evidence>
<protein>
    <recommendedName>
        <fullName evidence="3">4-hydroxyphenylpyruvate dioxygenase</fullName>
        <ecNumber evidence="3">1.13.11.27</ecNumber>
    </recommendedName>
</protein>
<dbReference type="InterPro" id="IPR041736">
    <property type="entry name" value="4OHPhenylPyrv_dOase_N"/>
</dbReference>
<dbReference type="Gene3D" id="3.10.180.10">
    <property type="entry name" value="2,3-Dihydroxybiphenyl 1,2-Dioxygenase, domain 1"/>
    <property type="match status" value="2"/>
</dbReference>
<feature type="domain" description="VOC" evidence="10">
    <location>
        <begin position="139"/>
        <end position="300"/>
    </location>
</feature>
<dbReference type="InterPro" id="IPR037523">
    <property type="entry name" value="VOC_core"/>
</dbReference>
<dbReference type="InterPro" id="IPR005956">
    <property type="entry name" value="4OHPhenylPyrv_dOase"/>
</dbReference>
<dbReference type="SUPFAM" id="SSF54593">
    <property type="entry name" value="Glyoxalase/Bleomycin resistance protein/Dihydroxybiphenyl dioxygenase"/>
    <property type="match status" value="1"/>
</dbReference>
<evidence type="ECO:0000259" key="10">
    <source>
        <dbReference type="PROSITE" id="PS51819"/>
    </source>
</evidence>
<dbReference type="InterPro" id="IPR029068">
    <property type="entry name" value="Glyas_Bleomycin-R_OHBP_Dase"/>
</dbReference>
<dbReference type="PIRSF" id="PIRSF009283">
    <property type="entry name" value="HPP_dOase"/>
    <property type="match status" value="1"/>
</dbReference>
<keyword evidence="7 9" id="KW-0408">Iron</keyword>
<dbReference type="Proteomes" id="UP001212841">
    <property type="component" value="Unassembled WGS sequence"/>
</dbReference>
<dbReference type="AlphaFoldDB" id="A0AAD5S701"/>
<dbReference type="InterPro" id="IPR041735">
    <property type="entry name" value="4OHPhenylPyrv_dOase_C"/>
</dbReference>
<dbReference type="EMBL" id="JADGJD010000861">
    <property type="protein sequence ID" value="KAJ3048019.1"/>
    <property type="molecule type" value="Genomic_DNA"/>
</dbReference>
<feature type="non-terminal residue" evidence="11">
    <location>
        <position position="352"/>
    </location>
</feature>
<evidence type="ECO:0000256" key="6">
    <source>
        <dbReference type="ARBA" id="ARBA00022878"/>
    </source>
</evidence>
<dbReference type="GO" id="GO:0003868">
    <property type="term" value="F:4-hydroxyphenylpyruvate dioxygenase activity"/>
    <property type="evidence" value="ECO:0007669"/>
    <property type="project" value="UniProtKB-EC"/>
</dbReference>
<keyword evidence="12" id="KW-1185">Reference proteome</keyword>
<keyword evidence="6" id="KW-0828">Tyrosine catabolism</keyword>
<evidence type="ECO:0000256" key="9">
    <source>
        <dbReference type="PIRSR" id="PIRSR009283-1"/>
    </source>
</evidence>
<dbReference type="PROSITE" id="PS51819">
    <property type="entry name" value="VOC"/>
    <property type="match status" value="2"/>
</dbReference>
<evidence type="ECO:0000256" key="8">
    <source>
        <dbReference type="ARBA" id="ARBA00023232"/>
    </source>
</evidence>
<dbReference type="InterPro" id="IPR004360">
    <property type="entry name" value="Glyas_Fos-R_dOase_dom"/>
</dbReference>
<dbReference type="Pfam" id="PF00903">
    <property type="entry name" value="Glyoxalase"/>
    <property type="match status" value="1"/>
</dbReference>
<dbReference type="CDD" id="cd07250">
    <property type="entry name" value="HPPD_C_like"/>
    <property type="match status" value="1"/>
</dbReference>
<dbReference type="GO" id="GO:0046872">
    <property type="term" value="F:metal ion binding"/>
    <property type="evidence" value="ECO:0007669"/>
    <property type="project" value="UniProtKB-KW"/>
</dbReference>
<evidence type="ECO:0000256" key="4">
    <source>
        <dbReference type="ARBA" id="ARBA00022723"/>
    </source>
</evidence>
<dbReference type="PANTHER" id="PTHR11959">
    <property type="entry name" value="4-HYDROXYPHENYLPYRUVATE DIOXYGENASE"/>
    <property type="match status" value="1"/>
</dbReference>
<dbReference type="CDD" id="cd08342">
    <property type="entry name" value="HPPD_N_like"/>
    <property type="match status" value="1"/>
</dbReference>
<dbReference type="GO" id="GO:0006559">
    <property type="term" value="P:L-phenylalanine catabolic process"/>
    <property type="evidence" value="ECO:0007669"/>
    <property type="project" value="UniProtKB-KW"/>
</dbReference>
<comment type="pathway">
    <text evidence="1">Amino-acid degradation; L-phenylalanine degradation; acetoacetate and fumarate from L-phenylalanine: step 3/6.</text>
</comment>
<dbReference type="PANTHER" id="PTHR11959:SF1">
    <property type="entry name" value="4-HYDROXYPHENYLPYRUVATE DIOXYGENASE"/>
    <property type="match status" value="1"/>
</dbReference>
<dbReference type="EC" id="1.13.11.27" evidence="3"/>